<dbReference type="Gene3D" id="3.30.70.3460">
    <property type="match status" value="1"/>
</dbReference>
<keyword evidence="9" id="KW-1185">Reference proteome</keyword>
<accession>A0A1W2A569</accession>
<evidence type="ECO:0000256" key="5">
    <source>
        <dbReference type="ARBA" id="ARBA00048470"/>
    </source>
</evidence>
<proteinExistence type="inferred from homology"/>
<evidence type="ECO:0000259" key="6">
    <source>
        <dbReference type="Pfam" id="PF17805"/>
    </source>
</evidence>
<evidence type="ECO:0000259" key="7">
    <source>
        <dbReference type="Pfam" id="PF22451"/>
    </source>
</evidence>
<protein>
    <recommendedName>
        <fullName evidence="4">siroheme decarboxylase</fullName>
        <ecNumber evidence="4">4.1.1.111</ecNumber>
    </recommendedName>
</protein>
<dbReference type="EC" id="4.1.1.111" evidence="4"/>
<feature type="domain" description="Siroheme decarboxylase AsnC-like ligand binding" evidence="6">
    <location>
        <begin position="81"/>
        <end position="168"/>
    </location>
</feature>
<sequence length="176" mass="19837">MAPKDLGLDNKTIKYIIKPMLTDIEKKVVASLQGNIPVCQRPFLVLAKGIGISEEKYLDIVARLNEKGIIRRFGATLKHQKSGFKANAMVAWKVDDARAKAVGEIMASFQEVTHCYRRDPAPTWPYNLYTMVHGADEATCHAIAEKIAKAAEVDKDDYTLLFSRKELKKTSMQYFD</sequence>
<feature type="domain" description="Siroheme decarboxylase NirL-like HTH" evidence="7">
    <location>
        <begin position="25"/>
        <end position="71"/>
    </location>
</feature>
<evidence type="ECO:0000256" key="3">
    <source>
        <dbReference type="ARBA" id="ARBA00023457"/>
    </source>
</evidence>
<reference evidence="8 9" key="1">
    <citation type="submission" date="2017-04" db="EMBL/GenBank/DDBJ databases">
        <authorList>
            <person name="Afonso C.L."/>
            <person name="Miller P.J."/>
            <person name="Scott M.A."/>
            <person name="Spackman E."/>
            <person name="Goraichik I."/>
            <person name="Dimitrov K.M."/>
            <person name="Suarez D.L."/>
            <person name="Swayne D.E."/>
        </authorList>
    </citation>
    <scope>NUCLEOTIDE SEQUENCE [LARGE SCALE GENOMIC DNA]</scope>
    <source>
        <strain evidence="8 9">DSM 3385</strain>
    </source>
</reference>
<comment type="pathway">
    <text evidence="2">Porphyrin-containing compound metabolism.</text>
</comment>
<dbReference type="InterPro" id="IPR040523">
    <property type="entry name" value="AsnC_trans_reg2"/>
</dbReference>
<evidence type="ECO:0000256" key="1">
    <source>
        <dbReference type="ARBA" id="ARBA00023239"/>
    </source>
</evidence>
<comment type="similarity">
    <text evidence="3">Belongs to the Ahb/Nir family.</text>
</comment>
<dbReference type="GO" id="GO:0016829">
    <property type="term" value="F:lyase activity"/>
    <property type="evidence" value="ECO:0007669"/>
    <property type="project" value="UniProtKB-KW"/>
</dbReference>
<evidence type="ECO:0000313" key="8">
    <source>
        <dbReference type="EMBL" id="SMC55571.1"/>
    </source>
</evidence>
<gene>
    <name evidence="8" type="ORF">SAMN02746065_104108</name>
</gene>
<dbReference type="Pfam" id="PF17805">
    <property type="entry name" value="AsnC_trans_reg2"/>
    <property type="match status" value="1"/>
</dbReference>
<organism evidence="8 9">
    <name type="scientific">Desulfocicer vacuolatum DSM 3385</name>
    <dbReference type="NCBI Taxonomy" id="1121400"/>
    <lineage>
        <taxon>Bacteria</taxon>
        <taxon>Pseudomonadati</taxon>
        <taxon>Thermodesulfobacteriota</taxon>
        <taxon>Desulfobacteria</taxon>
        <taxon>Desulfobacterales</taxon>
        <taxon>Desulfobacteraceae</taxon>
        <taxon>Desulfocicer</taxon>
    </lineage>
</organism>
<dbReference type="STRING" id="1121400.SAMN02746065_104108"/>
<dbReference type="InterPro" id="IPR053953">
    <property type="entry name" value="NirdL-like_HTH"/>
</dbReference>
<evidence type="ECO:0000313" key="9">
    <source>
        <dbReference type="Proteomes" id="UP000192418"/>
    </source>
</evidence>
<dbReference type="InterPro" id="IPR050684">
    <property type="entry name" value="HTH-Siroheme_Decarb"/>
</dbReference>
<dbReference type="PANTHER" id="PTHR43413">
    <property type="entry name" value="TRANSCRIPTIONAL REGULATOR, ASNC FAMILY"/>
    <property type="match status" value="1"/>
</dbReference>
<dbReference type="Pfam" id="PF22451">
    <property type="entry name" value="NirdL-like_HTH"/>
    <property type="match status" value="1"/>
</dbReference>
<name>A0A1W2A569_9BACT</name>
<keyword evidence="1" id="KW-0456">Lyase</keyword>
<dbReference type="AlphaFoldDB" id="A0A1W2A569"/>
<evidence type="ECO:0000256" key="2">
    <source>
        <dbReference type="ARBA" id="ARBA00023444"/>
    </source>
</evidence>
<dbReference type="EMBL" id="FWXY01000004">
    <property type="protein sequence ID" value="SMC55571.1"/>
    <property type="molecule type" value="Genomic_DNA"/>
</dbReference>
<dbReference type="Proteomes" id="UP000192418">
    <property type="component" value="Unassembled WGS sequence"/>
</dbReference>
<comment type="catalytic activity">
    <reaction evidence="5">
        <text>siroheme + 2 H(+) = 12,18-didecarboxysiroheme + 2 CO2</text>
        <dbReference type="Rhea" id="RHEA:19093"/>
        <dbReference type="ChEBI" id="CHEBI:15378"/>
        <dbReference type="ChEBI" id="CHEBI:16526"/>
        <dbReference type="ChEBI" id="CHEBI:60052"/>
        <dbReference type="ChEBI" id="CHEBI:140497"/>
        <dbReference type="EC" id="4.1.1.111"/>
    </reaction>
</comment>
<dbReference type="PANTHER" id="PTHR43413:SF1">
    <property type="entry name" value="SIROHEME DECARBOXYLASE NIRL SUBUNIT"/>
    <property type="match status" value="1"/>
</dbReference>
<evidence type="ECO:0000256" key="4">
    <source>
        <dbReference type="ARBA" id="ARBA00023471"/>
    </source>
</evidence>